<gene>
    <name evidence="1" type="ORF">EN45_110870</name>
</gene>
<protein>
    <submittedName>
        <fullName evidence="1">Uncharacterized protein</fullName>
    </submittedName>
</protein>
<name>A0A162BE42_PENCH</name>
<reference evidence="1" key="1">
    <citation type="journal article" date="2014" name="Genome Announc.">
        <title>Complete sequencing and chromosome-scale genome assembly of the industrial progenitor strain P2niaD18 from the penicillin producer Penicillium chrysogenum.</title>
        <authorList>
            <person name="Specht T."/>
            <person name="Dahlmann T.A."/>
            <person name="Zadra I."/>
            <person name="Kurnsteiner H."/>
            <person name="Kuck U."/>
        </authorList>
    </citation>
    <scope>NUCLEOTIDE SEQUENCE [LARGE SCALE GENOMIC DNA]</scope>
    <source>
        <strain evidence="1">P2niaD18</strain>
    </source>
</reference>
<evidence type="ECO:0000313" key="1">
    <source>
        <dbReference type="EMBL" id="KZN83969.1"/>
    </source>
</evidence>
<proteinExistence type="predicted"/>
<dbReference type="AlphaFoldDB" id="A0A162BE42"/>
<organism evidence="1">
    <name type="scientific">Penicillium chrysogenum</name>
    <name type="common">Penicillium notatum</name>
    <dbReference type="NCBI Taxonomy" id="5076"/>
    <lineage>
        <taxon>Eukaryota</taxon>
        <taxon>Fungi</taxon>
        <taxon>Dikarya</taxon>
        <taxon>Ascomycota</taxon>
        <taxon>Pezizomycotina</taxon>
        <taxon>Eurotiomycetes</taxon>
        <taxon>Eurotiomycetidae</taxon>
        <taxon>Eurotiales</taxon>
        <taxon>Aspergillaceae</taxon>
        <taxon>Penicillium</taxon>
        <taxon>Penicillium chrysogenum species complex</taxon>
    </lineage>
</organism>
<sequence length="128" mass="14168">MSPTLNEASLIEGWLLERYAKQTCDDPWSIERYSACRLLKESGIPCYLWAEDALAYYGVPTVVFDVHIVVGDAKKAAGTLVERGWRPPPPEFEARYIDIAEATCYLVELQCKSVGPTDPLVALTAASD</sequence>
<dbReference type="EMBL" id="CM002801">
    <property type="protein sequence ID" value="KZN83969.1"/>
    <property type="molecule type" value="Genomic_DNA"/>
</dbReference>
<dbReference type="Proteomes" id="UP000076449">
    <property type="component" value="Chromosome IV"/>
</dbReference>
<accession>A0A162BE42</accession>